<dbReference type="Proteomes" id="UP000267029">
    <property type="component" value="Unassembled WGS sequence"/>
</dbReference>
<dbReference type="AlphaFoldDB" id="A0A0R3UDP7"/>
<reference evidence="2 3" key="2">
    <citation type="submission" date="2018-10" db="EMBL/GenBank/DDBJ databases">
        <authorList>
            <consortium name="Pathogen Informatics"/>
        </authorList>
    </citation>
    <scope>NUCLEOTIDE SEQUENCE [LARGE SCALE GENOMIC DNA]</scope>
</reference>
<accession>A0A0R3UDP7</accession>
<feature type="region of interest" description="Disordered" evidence="1">
    <location>
        <begin position="49"/>
        <end position="106"/>
    </location>
</feature>
<protein>
    <submittedName>
        <fullName evidence="4">HD-GYP domain-containing protein</fullName>
    </submittedName>
</protein>
<gene>
    <name evidence="2" type="ORF">MCOS_LOCUS5046</name>
</gene>
<dbReference type="EMBL" id="UXSR01003201">
    <property type="protein sequence ID" value="VDD79043.1"/>
    <property type="molecule type" value="Genomic_DNA"/>
</dbReference>
<sequence>MVSRTYRGKSAEAIQRKTVKHVLLSLTAEEVRRYGHLIDRPLAEVEDILSQDPRLTRTSQGGRHQRTWHPPESQRFQSTRGSSRYRPPRPAPRQQYKSVDTGSGCSLVNPRRFPPKTFQPYLVASSINVKAANGTIMRSKGCVDIALTITGSVYQHTLYLCQDMPYD</sequence>
<evidence type="ECO:0000313" key="4">
    <source>
        <dbReference type="WBParaSite" id="MCOS_0000504501-mRNA-1"/>
    </source>
</evidence>
<reference evidence="4" key="1">
    <citation type="submission" date="2017-02" db="UniProtKB">
        <authorList>
            <consortium name="WormBaseParasite"/>
        </authorList>
    </citation>
    <scope>IDENTIFICATION</scope>
</reference>
<keyword evidence="3" id="KW-1185">Reference proteome</keyword>
<evidence type="ECO:0000313" key="2">
    <source>
        <dbReference type="EMBL" id="VDD79043.1"/>
    </source>
</evidence>
<evidence type="ECO:0000256" key="1">
    <source>
        <dbReference type="SAM" id="MobiDB-lite"/>
    </source>
</evidence>
<feature type="compositionally biased region" description="Polar residues" evidence="1">
    <location>
        <begin position="97"/>
        <end position="106"/>
    </location>
</feature>
<name>A0A0R3UDP7_MESCO</name>
<proteinExistence type="predicted"/>
<evidence type="ECO:0000313" key="3">
    <source>
        <dbReference type="Proteomes" id="UP000267029"/>
    </source>
</evidence>
<organism evidence="4">
    <name type="scientific">Mesocestoides corti</name>
    <name type="common">Flatworm</name>
    <dbReference type="NCBI Taxonomy" id="53468"/>
    <lineage>
        <taxon>Eukaryota</taxon>
        <taxon>Metazoa</taxon>
        <taxon>Spiralia</taxon>
        <taxon>Lophotrochozoa</taxon>
        <taxon>Platyhelminthes</taxon>
        <taxon>Cestoda</taxon>
        <taxon>Eucestoda</taxon>
        <taxon>Cyclophyllidea</taxon>
        <taxon>Mesocestoididae</taxon>
        <taxon>Mesocestoides</taxon>
    </lineage>
</organism>
<dbReference type="WBParaSite" id="MCOS_0000504501-mRNA-1">
    <property type="protein sequence ID" value="MCOS_0000504501-mRNA-1"/>
    <property type="gene ID" value="MCOS_0000504501"/>
</dbReference>